<dbReference type="InterPro" id="IPR008979">
    <property type="entry name" value="Galactose-bd-like_sf"/>
</dbReference>
<feature type="domain" description="PA" evidence="10">
    <location>
        <begin position="586"/>
        <end position="671"/>
    </location>
</feature>
<dbReference type="GO" id="GO:0004252">
    <property type="term" value="F:serine-type endopeptidase activity"/>
    <property type="evidence" value="ECO:0007669"/>
    <property type="project" value="UniProtKB-UniRule"/>
</dbReference>
<evidence type="ECO:0000256" key="2">
    <source>
        <dbReference type="ARBA" id="ARBA00022801"/>
    </source>
</evidence>
<comment type="caution">
    <text evidence="11">The sequence shown here is derived from an EMBL/GenBank/DDBJ whole genome shotgun (WGS) entry which is preliminary data.</text>
</comment>
<dbReference type="PROSITE" id="PS51892">
    <property type="entry name" value="SUBTILASE"/>
    <property type="match status" value="1"/>
</dbReference>
<evidence type="ECO:0000259" key="9">
    <source>
        <dbReference type="Pfam" id="PF00082"/>
    </source>
</evidence>
<feature type="compositionally biased region" description="Polar residues" evidence="6">
    <location>
        <begin position="1791"/>
        <end position="1801"/>
    </location>
</feature>
<keyword evidence="1 5" id="KW-0645">Protease</keyword>
<dbReference type="InterPro" id="IPR013783">
    <property type="entry name" value="Ig-like_fold"/>
</dbReference>
<dbReference type="GO" id="GO:0006508">
    <property type="term" value="P:proteolysis"/>
    <property type="evidence" value="ECO:0007669"/>
    <property type="project" value="UniProtKB-KW"/>
</dbReference>
<evidence type="ECO:0000259" key="10">
    <source>
        <dbReference type="Pfam" id="PF02225"/>
    </source>
</evidence>
<name>A0A2P6TDT7_CHLSO</name>
<dbReference type="SUPFAM" id="SSF52743">
    <property type="entry name" value="Subtilisin-like"/>
    <property type="match status" value="1"/>
</dbReference>
<feature type="region of interest" description="Disordered" evidence="6">
    <location>
        <begin position="1420"/>
        <end position="1445"/>
    </location>
</feature>
<dbReference type="InterPro" id="IPR000209">
    <property type="entry name" value="Peptidase_S8/S53_dom"/>
</dbReference>
<protein>
    <submittedName>
        <fullName evidence="11">Serine protease ABC transporter B family tagA</fullName>
    </submittedName>
</protein>
<keyword evidence="8" id="KW-0732">Signal</keyword>
<dbReference type="InterPro" id="IPR051048">
    <property type="entry name" value="Peptidase_S8/S53_subtilisin"/>
</dbReference>
<feature type="compositionally biased region" description="Polar residues" evidence="6">
    <location>
        <begin position="1420"/>
        <end position="1430"/>
    </location>
</feature>
<feature type="region of interest" description="Disordered" evidence="6">
    <location>
        <begin position="41"/>
        <end position="62"/>
    </location>
</feature>
<evidence type="ECO:0000256" key="8">
    <source>
        <dbReference type="SAM" id="SignalP"/>
    </source>
</evidence>
<feature type="active site" description="Charge relay system" evidence="4 5">
    <location>
        <position position="338"/>
    </location>
</feature>
<evidence type="ECO:0000313" key="11">
    <source>
        <dbReference type="EMBL" id="PRW20816.1"/>
    </source>
</evidence>
<feature type="compositionally biased region" description="Low complexity" evidence="6">
    <location>
        <begin position="1670"/>
        <end position="1681"/>
    </location>
</feature>
<feature type="chain" id="PRO_5015145091" evidence="8">
    <location>
        <begin position="24"/>
        <end position="1844"/>
    </location>
</feature>
<keyword evidence="3 5" id="KW-0720">Serine protease</keyword>
<evidence type="ECO:0000256" key="4">
    <source>
        <dbReference type="PIRSR" id="PIRSR615500-1"/>
    </source>
</evidence>
<dbReference type="PROSITE" id="PS50330">
    <property type="entry name" value="UIM"/>
    <property type="match status" value="1"/>
</dbReference>
<dbReference type="Pfam" id="PF00082">
    <property type="entry name" value="Peptidase_S8"/>
    <property type="match status" value="1"/>
</dbReference>
<dbReference type="InterPro" id="IPR046450">
    <property type="entry name" value="PA_dom_sf"/>
</dbReference>
<feature type="transmembrane region" description="Helical" evidence="7">
    <location>
        <begin position="1637"/>
        <end position="1662"/>
    </location>
</feature>
<feature type="region of interest" description="Disordered" evidence="6">
    <location>
        <begin position="1668"/>
        <end position="1687"/>
    </location>
</feature>
<dbReference type="InterPro" id="IPR015500">
    <property type="entry name" value="Peptidase_S8_subtilisin-rel"/>
</dbReference>
<feature type="domain" description="Peptidase S8/S53" evidence="9">
    <location>
        <begin position="329"/>
        <end position="817"/>
    </location>
</feature>
<accession>A0A2P6TDT7</accession>
<dbReference type="InterPro" id="IPR003903">
    <property type="entry name" value="UIM_dom"/>
</dbReference>
<evidence type="ECO:0000256" key="1">
    <source>
        <dbReference type="ARBA" id="ARBA00022670"/>
    </source>
</evidence>
<dbReference type="OrthoDB" id="509353at2759"/>
<dbReference type="InterPro" id="IPR022398">
    <property type="entry name" value="Peptidase_S8_His-AS"/>
</dbReference>
<dbReference type="InterPro" id="IPR036852">
    <property type="entry name" value="Peptidase_S8/S53_dom_sf"/>
</dbReference>
<dbReference type="Gene3D" id="2.60.40.10">
    <property type="entry name" value="Immunoglobulins"/>
    <property type="match status" value="1"/>
</dbReference>
<dbReference type="Gene3D" id="3.50.30.30">
    <property type="match status" value="1"/>
</dbReference>
<gene>
    <name evidence="11" type="ORF">C2E21_8541</name>
</gene>
<keyword evidence="7" id="KW-0812">Transmembrane</keyword>
<feature type="region of interest" description="Disordered" evidence="6">
    <location>
        <begin position="1545"/>
        <end position="1572"/>
    </location>
</feature>
<feature type="compositionally biased region" description="Low complexity" evidence="6">
    <location>
        <begin position="1762"/>
        <end position="1785"/>
    </location>
</feature>
<keyword evidence="7" id="KW-0472">Membrane</keyword>
<dbReference type="SUPFAM" id="SSF52025">
    <property type="entry name" value="PA domain"/>
    <property type="match status" value="1"/>
</dbReference>
<dbReference type="Pfam" id="PF02225">
    <property type="entry name" value="PA"/>
    <property type="match status" value="1"/>
</dbReference>
<dbReference type="EMBL" id="LHPG02000021">
    <property type="protein sequence ID" value="PRW20816.1"/>
    <property type="molecule type" value="Genomic_DNA"/>
</dbReference>
<proteinExistence type="inferred from homology"/>
<dbReference type="PROSITE" id="PS00138">
    <property type="entry name" value="SUBTILASE_SER"/>
    <property type="match status" value="1"/>
</dbReference>
<keyword evidence="2 5" id="KW-0378">Hydrolase</keyword>
<dbReference type="Gene3D" id="3.40.50.200">
    <property type="entry name" value="Peptidase S8/S53 domain"/>
    <property type="match status" value="1"/>
</dbReference>
<feature type="active site" description="Charge relay system" evidence="4 5">
    <location>
        <position position="744"/>
    </location>
</feature>
<evidence type="ECO:0000256" key="7">
    <source>
        <dbReference type="SAM" id="Phobius"/>
    </source>
</evidence>
<sequence length="1844" mass="192447">MASRGFASLLCLFLAATALASSAQEPPSVRLRTRTLRTREHSGRRLLQQQLQQQAQRKHHTHSEAWGTLRGAHQLLLTHAPQLSADERAELVAAVEAAGCHVAAYVPDSSLLLVGAPQQAAALEAHTAVLRLALHEEQDRLAPEWQHILEQLEQQQFYRGQLSANATRAAVAAVLAQLSVAAQWDAAAQQLLIGAAVSFPTLAVPAASRGLAAEAEAPRTRRVMLQRQAQDAGAAAAADWAPRLASLFGARLQRTSPETALVLAPAPQLGRVLQWLAQRPAVHWVDPAPKLRLNNAQASSITQSAKPFPRDGSMLDAGLHPLWAAGITGRGQVIGCGDSGLDVYHCFFVDPSIDLKVTVVDGKRTFDSPDHRKIRYYRAYADTEDSNGHGTHVSGTLVGMPYGTTLESKPSGGNVGMAPDAKIAFIDLGDSSSDTISTPSDLANSYFPYTTGVGAAIHSDSWGATNIYYDFLARQVDLYAWENPDFLPVFAAGNDGGKAKPGTMATPAGASPNGDYTVTSPANAKNCLSVGATQTTNEAMETTAVKYVVWDATVTEGDYTSTFKVMQASFGGSVSVLTGGKEYAMVVAQPLEACTPLQNDAAAVKGAIVLVQRGTCAFSEKAQAAQDAGAAGVLIYDNVLQAYFTWGGDDAVAASITIPVMSVTRRLGLSLVASASVGKAVTLSFATPRAPDNSFENLASYSSQGPTTDKRVKPDILAPGTITSAAVGLGSSEDCSLTTMAGTSMATPVVAGSAALVRQYFMDGYYPSGTRASDKGFTPSAALVKAVLLGGAASITGFEADTGLPVDPTPSFRQGFGRVLLGNSVYLANTPGSRPLSVVDRVPIKQDESHEYCVRANGGSLTVTLVWTDFPALASAEKALVHDLDLTVRAAGLNGIPLLGNGGSVDDPSTPDRENNVEQVTLDSLPGGPVAITVRGHSVFGEGGVPQYALVVNGDFSGGLIKPGDPGSEGQCTITVASITKGPSGVTSASPAVFEFSTQSGNAAGIRFQCKLGDSNGNITSAAHRDWQNCTSPASFDGLPDGAYQFAVRAEGEDIATTQNFVKDTVAPQVEYTSTSPAATTTDADAVFAFSGDDATGVNFTCTLEASGVTALQPAVLLGNASNEMQDVTLGQAFDCASPLYLHWLLPAAWSLSVVGRDPAGNVAAPQTHSWRVAYTQGALYTRFLSGPYGLQPAGNHTFNFTTLDASGQAASAAGHECWLEVVPAGGGSAAPDYKACASPVALPANLTDGSYRFHARVAGSSSSDGTAGVASFAVDSVAPTVTFEDVPDLVAGTNTTSLEFSASEEGSTFFCGLARSDAGAAAPALPAADAYQACTPPARLSNLTDGSYLFAVYAVDPVGNKGQPTAANFTVDNTPPTFTTINFPSATNQTSITVTFEAADAGSGLANITCRFRELNPAQSNASATSQDAAESASEWRPCTSPQQYQGLQEGRYGLTLRAADRAGLVKQTDEFDVFVDFTPPRVSTASLPPLGEAQPSDVTFQLAELSSLPDDSYSPVATYQTLVQTVADQAAYTALQDAWRGDSVSTSGTVTRNSGGWGGRRRSLLQSSGDSETRVPASAVGTWTNCSATCTYEGLGSGLYSLQVRAIDAAGNAGNASLAYPFEVDASIGKSKFPLWAIIACAVGGAAAVVVLAWVVWVCCCRKRRPARPSSSVSPSRPSHATNGSSAWTYSPGGHSYYSNGGVTPSPGGYPTPSAANGAWGYSNGYPSAPPPAWAVTSDPIEQQRIALEQAHAMRDQRLRQQAAPAVAAAPVRAPSASPSQRPRPQKAMSEQEQMSAALSASLREQHARAAAEAEDAQLRAAIEASLRDQQRQQQRWDYSRS</sequence>
<keyword evidence="12" id="KW-1185">Reference proteome</keyword>
<comment type="similarity">
    <text evidence="5">Belongs to the peptidase S8 family.</text>
</comment>
<organism evidence="11 12">
    <name type="scientific">Chlorella sorokiniana</name>
    <name type="common">Freshwater green alga</name>
    <dbReference type="NCBI Taxonomy" id="3076"/>
    <lineage>
        <taxon>Eukaryota</taxon>
        <taxon>Viridiplantae</taxon>
        <taxon>Chlorophyta</taxon>
        <taxon>core chlorophytes</taxon>
        <taxon>Trebouxiophyceae</taxon>
        <taxon>Chlorellales</taxon>
        <taxon>Chlorellaceae</taxon>
        <taxon>Chlorella clade</taxon>
        <taxon>Chlorella</taxon>
    </lineage>
</organism>
<evidence type="ECO:0000313" key="12">
    <source>
        <dbReference type="Proteomes" id="UP000239899"/>
    </source>
</evidence>
<dbReference type="CDD" id="cd04842">
    <property type="entry name" value="Peptidases_S8_Kp43_protease"/>
    <property type="match status" value="1"/>
</dbReference>
<dbReference type="InterPro" id="IPR003137">
    <property type="entry name" value="PA_domain"/>
</dbReference>
<feature type="active site" description="Charge relay system" evidence="4 5">
    <location>
        <position position="389"/>
    </location>
</feature>
<evidence type="ECO:0000256" key="5">
    <source>
        <dbReference type="PROSITE-ProRule" id="PRU01240"/>
    </source>
</evidence>
<dbReference type="PROSITE" id="PS00137">
    <property type="entry name" value="SUBTILASE_HIS"/>
    <property type="match status" value="1"/>
</dbReference>
<dbReference type="Proteomes" id="UP000239899">
    <property type="component" value="Unassembled WGS sequence"/>
</dbReference>
<dbReference type="PANTHER" id="PTHR43399">
    <property type="entry name" value="SUBTILISIN-RELATED"/>
    <property type="match status" value="1"/>
</dbReference>
<feature type="compositionally biased region" description="Low complexity" evidence="6">
    <location>
        <begin position="45"/>
        <end position="55"/>
    </location>
</feature>
<dbReference type="Gene3D" id="2.60.120.380">
    <property type="match status" value="1"/>
</dbReference>
<evidence type="ECO:0000256" key="3">
    <source>
        <dbReference type="ARBA" id="ARBA00022825"/>
    </source>
</evidence>
<reference evidence="11 12" key="1">
    <citation type="journal article" date="2018" name="Plant J.">
        <title>Genome sequences of Chlorella sorokiniana UTEX 1602 and Micractinium conductrix SAG 241.80: implications to maltose excretion by a green alga.</title>
        <authorList>
            <person name="Arriola M.B."/>
            <person name="Velmurugan N."/>
            <person name="Zhang Y."/>
            <person name="Plunkett M.H."/>
            <person name="Hondzo H."/>
            <person name="Barney B.M."/>
        </authorList>
    </citation>
    <scope>NUCLEOTIDE SEQUENCE [LARGE SCALE GENOMIC DNA]</scope>
    <source>
        <strain evidence="12">UTEX 1602</strain>
    </source>
</reference>
<dbReference type="PANTHER" id="PTHR43399:SF5">
    <property type="entry name" value="PEPTIDASE S8 FAMILY WITH PROTEASE-ASSOCIATED DOMAIN"/>
    <property type="match status" value="1"/>
</dbReference>
<feature type="region of interest" description="Disordered" evidence="6">
    <location>
        <begin position="1757"/>
        <end position="1818"/>
    </location>
</feature>
<feature type="signal peptide" evidence="8">
    <location>
        <begin position="1"/>
        <end position="23"/>
    </location>
</feature>
<dbReference type="PRINTS" id="PR00723">
    <property type="entry name" value="SUBTILISIN"/>
</dbReference>
<dbReference type="InterPro" id="IPR034058">
    <property type="entry name" value="TagA/B/C/D_pept_dom"/>
</dbReference>
<dbReference type="SUPFAM" id="SSF49785">
    <property type="entry name" value="Galactose-binding domain-like"/>
    <property type="match status" value="1"/>
</dbReference>
<dbReference type="InterPro" id="IPR023828">
    <property type="entry name" value="Peptidase_S8_Ser-AS"/>
</dbReference>
<keyword evidence="7" id="KW-1133">Transmembrane helix</keyword>
<evidence type="ECO:0000256" key="6">
    <source>
        <dbReference type="SAM" id="MobiDB-lite"/>
    </source>
</evidence>